<evidence type="ECO:0000313" key="3">
    <source>
        <dbReference type="Proteomes" id="UP000001631"/>
    </source>
</evidence>
<dbReference type="STRING" id="447093.C0NSA2"/>
<evidence type="ECO:0000256" key="1">
    <source>
        <dbReference type="SAM" id="MobiDB-lite"/>
    </source>
</evidence>
<accession>C0NSA2</accession>
<dbReference type="Proteomes" id="UP000001631">
    <property type="component" value="Unassembled WGS sequence"/>
</dbReference>
<sequence length="198" mass="22775">MDAEYTSEGPSAWQNVYRMMHCPGLPCQHQGQYCWQDPVGKKHYKLRTRHLTNLDKYVEQGSILETHEDIPDMLREQLYAEEQQRFERQQRDQLSTASVHAALPTSHSPPAGSIVIPGLLDTGVEQYTSWQQSRVSNELLKEDIKKACHIALANGLDLKQIYEDRDPDFFVKHGVKIGVARRFVGDISDWVRQCDEAH</sequence>
<dbReference type="GeneID" id="69039048"/>
<keyword evidence="3" id="KW-1185">Reference proteome</keyword>
<feature type="region of interest" description="Disordered" evidence="1">
    <location>
        <begin position="85"/>
        <end position="106"/>
    </location>
</feature>
<name>C0NSA2_AJECG</name>
<dbReference type="EMBL" id="GG663370">
    <property type="protein sequence ID" value="EEH05768.1"/>
    <property type="molecule type" value="Genomic_DNA"/>
</dbReference>
<dbReference type="RefSeq" id="XP_045286249.1">
    <property type="nucleotide sequence ID" value="XM_045433081.1"/>
</dbReference>
<reference evidence="2" key="1">
    <citation type="submission" date="2009-02" db="EMBL/GenBank/DDBJ databases">
        <title>The Genome Sequence of Ajellomyces capsulatus strain G186AR.</title>
        <authorList>
            <consortium name="The Broad Institute Genome Sequencing Platform"/>
            <person name="Champion M."/>
            <person name="Cuomo C."/>
            <person name="Ma L.-J."/>
            <person name="Henn M.R."/>
            <person name="Sil A."/>
            <person name="Goldman B."/>
            <person name="Young S.K."/>
            <person name="Kodira C.D."/>
            <person name="Zeng Q."/>
            <person name="Koehrsen M."/>
            <person name="Alvarado L."/>
            <person name="Berlin A."/>
            <person name="Borenstein D."/>
            <person name="Chen Z."/>
            <person name="Engels R."/>
            <person name="Freedman E."/>
            <person name="Gellesch M."/>
            <person name="Goldberg J."/>
            <person name="Griggs A."/>
            <person name="Gujja S."/>
            <person name="Heiman D."/>
            <person name="Hepburn T."/>
            <person name="Howarth C."/>
            <person name="Jen D."/>
            <person name="Larson L."/>
            <person name="Lewis B."/>
            <person name="Mehta T."/>
            <person name="Park D."/>
            <person name="Pearson M."/>
            <person name="Roberts A."/>
            <person name="Saif S."/>
            <person name="Shea T."/>
            <person name="Shenoy N."/>
            <person name="Sisk P."/>
            <person name="Stolte C."/>
            <person name="Sykes S."/>
            <person name="Walk T."/>
            <person name="White J."/>
            <person name="Yandava C."/>
            <person name="Klein B."/>
            <person name="McEwen J.G."/>
            <person name="Puccia R."/>
            <person name="Goldman G.H."/>
            <person name="Felipe M.S."/>
            <person name="Nino-Vega G."/>
            <person name="San-Blas G."/>
            <person name="Taylor J."/>
            <person name="Mendoza L."/>
            <person name="Galagan J."/>
            <person name="Nusbaum C."/>
            <person name="Birren B."/>
        </authorList>
    </citation>
    <scope>NUCLEOTIDE SEQUENCE</scope>
    <source>
        <strain evidence="2">G186AR</strain>
    </source>
</reference>
<evidence type="ECO:0000313" key="2">
    <source>
        <dbReference type="EMBL" id="EEH05768.1"/>
    </source>
</evidence>
<gene>
    <name evidence="2" type="ORF">HCBG_06032</name>
</gene>
<proteinExistence type="predicted"/>
<dbReference type="HOGENOM" id="CLU_037030_3_0_1"/>
<dbReference type="InParanoid" id="C0NSA2"/>
<protein>
    <submittedName>
        <fullName evidence="2">Uncharacterized protein</fullName>
    </submittedName>
</protein>
<organism evidence="2 3">
    <name type="scientific">Ajellomyces capsulatus (strain G186AR / H82 / ATCC MYA-2454 / RMSCC 2432)</name>
    <name type="common">Darling's disease fungus</name>
    <name type="synonym">Histoplasma capsulatum</name>
    <dbReference type="NCBI Taxonomy" id="447093"/>
    <lineage>
        <taxon>Eukaryota</taxon>
        <taxon>Fungi</taxon>
        <taxon>Dikarya</taxon>
        <taxon>Ascomycota</taxon>
        <taxon>Pezizomycotina</taxon>
        <taxon>Eurotiomycetes</taxon>
        <taxon>Eurotiomycetidae</taxon>
        <taxon>Onygenales</taxon>
        <taxon>Ajellomycetaceae</taxon>
        <taxon>Histoplasma</taxon>
    </lineage>
</organism>
<dbReference type="AlphaFoldDB" id="C0NSA2"/>